<dbReference type="AlphaFoldDB" id="A0A6P8X6G2"/>
<proteinExistence type="predicted"/>
<feature type="region of interest" description="Disordered" evidence="1">
    <location>
        <begin position="33"/>
        <end position="106"/>
    </location>
</feature>
<evidence type="ECO:0000313" key="2">
    <source>
        <dbReference type="Proteomes" id="UP000515160"/>
    </source>
</evidence>
<gene>
    <name evidence="3" type="primary">LOC117570096</name>
</gene>
<evidence type="ECO:0000313" key="3">
    <source>
        <dbReference type="RefSeq" id="XP_034107443.1"/>
    </source>
</evidence>
<dbReference type="GeneID" id="117570096"/>
<reference evidence="3" key="1">
    <citation type="submission" date="2025-08" db="UniProtKB">
        <authorList>
            <consortium name="RefSeq"/>
        </authorList>
    </citation>
    <scope>IDENTIFICATION</scope>
    <source>
        <strain evidence="3">15112-1751.03</strain>
        <tissue evidence="3">Whole Adult</tissue>
    </source>
</reference>
<organism evidence="2 3">
    <name type="scientific">Drosophila albomicans</name>
    <name type="common">Fruit fly</name>
    <dbReference type="NCBI Taxonomy" id="7291"/>
    <lineage>
        <taxon>Eukaryota</taxon>
        <taxon>Metazoa</taxon>
        <taxon>Ecdysozoa</taxon>
        <taxon>Arthropoda</taxon>
        <taxon>Hexapoda</taxon>
        <taxon>Insecta</taxon>
        <taxon>Pterygota</taxon>
        <taxon>Neoptera</taxon>
        <taxon>Endopterygota</taxon>
        <taxon>Diptera</taxon>
        <taxon>Brachycera</taxon>
        <taxon>Muscomorpha</taxon>
        <taxon>Ephydroidea</taxon>
        <taxon>Drosophilidae</taxon>
        <taxon>Drosophila</taxon>
    </lineage>
</organism>
<dbReference type="OrthoDB" id="7869994at2759"/>
<dbReference type="RefSeq" id="XP_034107443.1">
    <property type="nucleotide sequence ID" value="XM_034251552.2"/>
</dbReference>
<name>A0A6P8X6G2_DROAB</name>
<sequence length="286" mass="31989">MSDTQRQVKFVAEQAMANLVEHAKRLQLSSVSTIPSNDENNFRKSLSLSNSTPPTTGKKSKINVNASGISVGVGASGGAQRMAHPTARKPRKIEAEPTPPPPSPRDQCMMAELRDEYDQTDLLIEKMLSDATSLNEDMINCSQHQRDLNLVQEIELETNRRSVDTLFEALSAECERPDLRDVMRRCCSALERSKERVCCPINSDLQTMNTASTVEDTTDNKTWPQIYYNGEENLENELPPPGYLTDLEPLEASVCPSKRQLDEIFNHTTPTMDMDMSVVELITPQT</sequence>
<protein>
    <submittedName>
        <fullName evidence="3">Uncharacterized protein LOC117570096</fullName>
    </submittedName>
</protein>
<keyword evidence="2" id="KW-1185">Reference proteome</keyword>
<feature type="compositionally biased region" description="Low complexity" evidence="1">
    <location>
        <begin position="63"/>
        <end position="73"/>
    </location>
</feature>
<evidence type="ECO:0000256" key="1">
    <source>
        <dbReference type="SAM" id="MobiDB-lite"/>
    </source>
</evidence>
<accession>A0A6P8X6G2</accession>
<dbReference type="Proteomes" id="UP000515160">
    <property type="component" value="Chromosome X"/>
</dbReference>
<feature type="compositionally biased region" description="Low complexity" evidence="1">
    <location>
        <begin position="45"/>
        <end position="56"/>
    </location>
</feature>